<protein>
    <recommendedName>
        <fullName evidence="3">RING-type E3 ubiquitin transferase</fullName>
        <ecNumber evidence="3">2.3.2.27</ecNumber>
    </recommendedName>
</protein>
<feature type="domain" description="C2HC RNF-type" evidence="12">
    <location>
        <begin position="101"/>
        <end position="120"/>
    </location>
</feature>
<evidence type="ECO:0000256" key="1">
    <source>
        <dbReference type="ARBA" id="ARBA00000900"/>
    </source>
</evidence>
<evidence type="ECO:0000256" key="6">
    <source>
        <dbReference type="ARBA" id="ARBA00022771"/>
    </source>
</evidence>
<dbReference type="AlphaFoldDB" id="A0AAV7UUH2"/>
<evidence type="ECO:0000256" key="5">
    <source>
        <dbReference type="ARBA" id="ARBA00022723"/>
    </source>
</evidence>
<dbReference type="InterPro" id="IPR017907">
    <property type="entry name" value="Znf_RING_CS"/>
</dbReference>
<dbReference type="EMBL" id="JANPWB010000004">
    <property type="protein sequence ID" value="KAJ1191513.1"/>
    <property type="molecule type" value="Genomic_DNA"/>
</dbReference>
<keyword evidence="7" id="KW-0833">Ubl conjugation pathway</keyword>
<accession>A0AAV7UUH2</accession>
<gene>
    <name evidence="13" type="ORF">NDU88_000829</name>
</gene>
<evidence type="ECO:0000256" key="3">
    <source>
        <dbReference type="ARBA" id="ARBA00012483"/>
    </source>
</evidence>
<dbReference type="EC" id="2.3.2.27" evidence="3"/>
<evidence type="ECO:0000259" key="11">
    <source>
        <dbReference type="PROSITE" id="PS50089"/>
    </source>
</evidence>
<keyword evidence="5" id="KW-0479">Metal-binding</keyword>
<dbReference type="Pfam" id="PF13923">
    <property type="entry name" value="zf-C3HC4_2"/>
    <property type="match status" value="1"/>
</dbReference>
<dbReference type="GO" id="GO:0000209">
    <property type="term" value="P:protein polyubiquitination"/>
    <property type="evidence" value="ECO:0007669"/>
    <property type="project" value="TreeGrafter"/>
</dbReference>
<keyword evidence="6 9" id="KW-0863">Zinc-finger</keyword>
<evidence type="ECO:0000256" key="4">
    <source>
        <dbReference type="ARBA" id="ARBA00022679"/>
    </source>
</evidence>
<dbReference type="PANTHER" id="PTHR46016">
    <property type="entry name" value="ZINC FINGER, RING/FYVE/PHD-TYPE"/>
    <property type="match status" value="1"/>
</dbReference>
<keyword evidence="4" id="KW-0808">Transferase</keyword>
<dbReference type="PROSITE" id="PS50089">
    <property type="entry name" value="ZF_RING_2"/>
    <property type="match status" value="1"/>
</dbReference>
<dbReference type="PROSITE" id="PS00518">
    <property type="entry name" value="ZF_RING_1"/>
    <property type="match status" value="1"/>
</dbReference>
<name>A0AAV7UUH2_PLEWA</name>
<comment type="catalytic activity">
    <reaction evidence="1">
        <text>S-ubiquitinyl-[E2 ubiquitin-conjugating enzyme]-L-cysteine + [acceptor protein]-L-lysine = [E2 ubiquitin-conjugating enzyme]-L-cysteine + N(6)-ubiquitinyl-[acceptor protein]-L-lysine.</text>
        <dbReference type="EC" id="2.3.2.27"/>
    </reaction>
</comment>
<dbReference type="PROSITE" id="PS51803">
    <property type="entry name" value="ZF_C2HC_RNF"/>
    <property type="match status" value="1"/>
</dbReference>
<evidence type="ECO:0000256" key="10">
    <source>
        <dbReference type="SAM" id="MobiDB-lite"/>
    </source>
</evidence>
<reference evidence="13" key="1">
    <citation type="journal article" date="2022" name="bioRxiv">
        <title>Sequencing and chromosome-scale assembly of the giantPleurodeles waltlgenome.</title>
        <authorList>
            <person name="Brown T."/>
            <person name="Elewa A."/>
            <person name="Iarovenko S."/>
            <person name="Subramanian E."/>
            <person name="Araus A.J."/>
            <person name="Petzold A."/>
            <person name="Susuki M."/>
            <person name="Suzuki K.-i.T."/>
            <person name="Hayashi T."/>
            <person name="Toyoda A."/>
            <person name="Oliveira C."/>
            <person name="Osipova E."/>
            <person name="Leigh N.D."/>
            <person name="Simon A."/>
            <person name="Yun M.H."/>
        </authorList>
    </citation>
    <scope>NUCLEOTIDE SEQUENCE</scope>
    <source>
        <strain evidence="13">20211129_DDA</strain>
        <tissue evidence="13">Liver</tissue>
    </source>
</reference>
<dbReference type="GO" id="GO:0008270">
    <property type="term" value="F:zinc ion binding"/>
    <property type="evidence" value="ECO:0007669"/>
    <property type="project" value="UniProtKB-KW"/>
</dbReference>
<feature type="region of interest" description="Disordered" evidence="10">
    <location>
        <begin position="1"/>
        <end position="24"/>
    </location>
</feature>
<dbReference type="PANTHER" id="PTHR46016:SF2">
    <property type="entry name" value="E3 UBIQUITIN-PROTEIN LIGASE RNF125"/>
    <property type="match status" value="1"/>
</dbReference>
<dbReference type="Pfam" id="PF05605">
    <property type="entry name" value="zf-Di19"/>
    <property type="match status" value="1"/>
</dbReference>
<dbReference type="SUPFAM" id="SSF57850">
    <property type="entry name" value="RING/U-box"/>
    <property type="match status" value="1"/>
</dbReference>
<organism evidence="13 14">
    <name type="scientific">Pleurodeles waltl</name>
    <name type="common">Iberian ribbed newt</name>
    <dbReference type="NCBI Taxonomy" id="8319"/>
    <lineage>
        <taxon>Eukaryota</taxon>
        <taxon>Metazoa</taxon>
        <taxon>Chordata</taxon>
        <taxon>Craniata</taxon>
        <taxon>Vertebrata</taxon>
        <taxon>Euteleostomi</taxon>
        <taxon>Amphibia</taxon>
        <taxon>Batrachia</taxon>
        <taxon>Caudata</taxon>
        <taxon>Salamandroidea</taxon>
        <taxon>Salamandridae</taxon>
        <taxon>Pleurodelinae</taxon>
        <taxon>Pleurodeles</taxon>
    </lineage>
</organism>
<dbReference type="Pfam" id="PF18574">
    <property type="entry name" value="zf_C2HC_14"/>
    <property type="match status" value="1"/>
</dbReference>
<dbReference type="InterPro" id="IPR001841">
    <property type="entry name" value="Znf_RING"/>
</dbReference>
<evidence type="ECO:0000256" key="9">
    <source>
        <dbReference type="PROSITE-ProRule" id="PRU00175"/>
    </source>
</evidence>
<dbReference type="SMART" id="SM00184">
    <property type="entry name" value="RING"/>
    <property type="match status" value="1"/>
</dbReference>
<dbReference type="InterPro" id="IPR008598">
    <property type="entry name" value="Di19_Zn-bd"/>
</dbReference>
<dbReference type="InterPro" id="IPR034734">
    <property type="entry name" value="ZF_C2HC_RNF"/>
</dbReference>
<evidence type="ECO:0000259" key="12">
    <source>
        <dbReference type="PROSITE" id="PS51803"/>
    </source>
</evidence>
<proteinExistence type="predicted"/>
<sequence length="243" mass="27355">MGSMIGSAAREREEAEPPVISYPQLGDSGEPELSAFYCSVCLEVLCRPVRTRCGHVFCRSCLAASVQSNSYACPYCRTHLSAEGAPASDIIKKMKTVFQNCEECKQKVCLSDMRDHLNMCEDYLKKYGPLRELGNCLASECFYACPYCQPVVELDEDGLVQHCLSFHGTERRLVVCPICQLIPGGDPSYMSTLAKHLHDRHSLYYEDYIDISIVEEALIERVLDLSLLQYARHTNRPYSGQTE</sequence>
<dbReference type="Gene3D" id="3.30.40.10">
    <property type="entry name" value="Zinc/RING finger domain, C3HC4 (zinc finger)"/>
    <property type="match status" value="1"/>
</dbReference>
<keyword evidence="14" id="KW-1185">Reference proteome</keyword>
<dbReference type="GO" id="GO:0061630">
    <property type="term" value="F:ubiquitin protein ligase activity"/>
    <property type="evidence" value="ECO:0007669"/>
    <property type="project" value="UniProtKB-EC"/>
</dbReference>
<evidence type="ECO:0000313" key="14">
    <source>
        <dbReference type="Proteomes" id="UP001066276"/>
    </source>
</evidence>
<comment type="caution">
    <text evidence="13">The sequence shown here is derived from an EMBL/GenBank/DDBJ whole genome shotgun (WGS) entry which is preliminary data.</text>
</comment>
<comment type="pathway">
    <text evidence="2">Protein modification; protein ubiquitination.</text>
</comment>
<dbReference type="GO" id="GO:0006511">
    <property type="term" value="P:ubiquitin-dependent protein catabolic process"/>
    <property type="evidence" value="ECO:0007669"/>
    <property type="project" value="TreeGrafter"/>
</dbReference>
<evidence type="ECO:0000256" key="2">
    <source>
        <dbReference type="ARBA" id="ARBA00004906"/>
    </source>
</evidence>
<dbReference type="Proteomes" id="UP001066276">
    <property type="component" value="Chromosome 2_2"/>
</dbReference>
<evidence type="ECO:0000256" key="8">
    <source>
        <dbReference type="ARBA" id="ARBA00022833"/>
    </source>
</evidence>
<dbReference type="InterPro" id="IPR013083">
    <property type="entry name" value="Znf_RING/FYVE/PHD"/>
</dbReference>
<dbReference type="GO" id="GO:0034098">
    <property type="term" value="C:VCP-NPL4-UFD1 AAA ATPase complex"/>
    <property type="evidence" value="ECO:0007669"/>
    <property type="project" value="TreeGrafter"/>
</dbReference>
<evidence type="ECO:0000313" key="13">
    <source>
        <dbReference type="EMBL" id="KAJ1191513.1"/>
    </source>
</evidence>
<feature type="domain" description="RING-type" evidence="11">
    <location>
        <begin position="38"/>
        <end position="77"/>
    </location>
</feature>
<evidence type="ECO:0000256" key="7">
    <source>
        <dbReference type="ARBA" id="ARBA00022786"/>
    </source>
</evidence>
<keyword evidence="8" id="KW-0862">Zinc</keyword>
<dbReference type="InterPro" id="IPR051438">
    <property type="entry name" value="RNF_E3_ubiq-protein_ligase"/>
</dbReference>